<name>Q8GWN4_ARATH</name>
<evidence type="ECO:0000256" key="1">
    <source>
        <dbReference type="SAM" id="MobiDB-lite"/>
    </source>
</evidence>
<sequence length="50" mass="5788">MSSPHLLCEPPSRLFRLSMQPSSASSLSCTISRRTKIKDKEQRRKKLLEE</sequence>
<protein>
    <submittedName>
        <fullName evidence="2">Uncharacterized protein</fullName>
    </submittedName>
</protein>
<dbReference type="EMBL" id="AK118739">
    <property type="protein sequence ID" value="BAC43333.1"/>
    <property type="molecule type" value="mRNA"/>
</dbReference>
<feature type="compositionally biased region" description="Low complexity" evidence="1">
    <location>
        <begin position="19"/>
        <end position="28"/>
    </location>
</feature>
<feature type="region of interest" description="Disordered" evidence="1">
    <location>
        <begin position="19"/>
        <end position="50"/>
    </location>
</feature>
<organism evidence="2">
    <name type="scientific">Arabidopsis thaliana</name>
    <name type="common">Mouse-ear cress</name>
    <dbReference type="NCBI Taxonomy" id="3702"/>
    <lineage>
        <taxon>Eukaryota</taxon>
        <taxon>Viridiplantae</taxon>
        <taxon>Streptophyta</taxon>
        <taxon>Embryophyta</taxon>
        <taxon>Tracheophyta</taxon>
        <taxon>Spermatophyta</taxon>
        <taxon>Magnoliopsida</taxon>
        <taxon>eudicotyledons</taxon>
        <taxon>Gunneridae</taxon>
        <taxon>Pentapetalae</taxon>
        <taxon>rosids</taxon>
        <taxon>malvids</taxon>
        <taxon>Brassicales</taxon>
        <taxon>Brassicaceae</taxon>
        <taxon>Camelineae</taxon>
        <taxon>Arabidopsis</taxon>
    </lineage>
</organism>
<proteinExistence type="evidence at transcript level"/>
<reference evidence="2" key="1">
    <citation type="submission" date="2002-11" db="EMBL/GenBank/DDBJ databases">
        <title>Arabidopsis thaliana full-length cDNA.</title>
        <authorList>
            <person name="Seki M."/>
            <person name="Iida K."/>
            <person name="Satou M."/>
            <person name="Sakurai T."/>
            <person name="Akiyama K."/>
            <person name="Ishida J."/>
            <person name="Nakajima M."/>
            <person name="Enju A."/>
            <person name="Kamiya A."/>
            <person name="Narusaka M."/>
            <person name="Carninci P."/>
            <person name="Kawai J."/>
            <person name="Hayashizaki Y."/>
            <person name="Shinozaki K."/>
        </authorList>
    </citation>
    <scope>NUCLEOTIDE SEQUENCE</scope>
</reference>
<evidence type="ECO:0000313" key="2">
    <source>
        <dbReference type="EMBL" id="BAC43333.1"/>
    </source>
</evidence>
<dbReference type="AlphaFoldDB" id="Q8GWN4"/>
<accession>Q8GWN4</accession>
<feature type="compositionally biased region" description="Basic and acidic residues" evidence="1">
    <location>
        <begin position="38"/>
        <end position="50"/>
    </location>
</feature>